<accession>A0A3E5FNZ1</accession>
<comment type="caution">
    <text evidence="1">The sequence shown here is derived from an EMBL/GenBank/DDBJ whole genome shotgun (WGS) entry which is preliminary data.</text>
</comment>
<dbReference type="SUPFAM" id="SSF54001">
    <property type="entry name" value="Cysteine proteinases"/>
    <property type="match status" value="1"/>
</dbReference>
<reference evidence="1 2" key="1">
    <citation type="submission" date="2018-08" db="EMBL/GenBank/DDBJ databases">
        <title>A genome reference for cultivated species of the human gut microbiota.</title>
        <authorList>
            <person name="Zou Y."/>
            <person name="Xue W."/>
            <person name="Luo G."/>
        </authorList>
    </citation>
    <scope>NUCLEOTIDE SEQUENCE [LARGE SCALE GENOMIC DNA]</scope>
    <source>
        <strain evidence="1 2">OM02-6</strain>
    </source>
</reference>
<evidence type="ECO:0000313" key="1">
    <source>
        <dbReference type="EMBL" id="RGO07088.1"/>
    </source>
</evidence>
<name>A0A3E5FNZ1_9FIRM</name>
<dbReference type="EMBL" id="QSVF01000035">
    <property type="protein sequence ID" value="RGO07088.1"/>
    <property type="molecule type" value="Genomic_DNA"/>
</dbReference>
<proteinExistence type="predicted"/>
<dbReference type="InterPro" id="IPR038765">
    <property type="entry name" value="Papain-like_cys_pep_sf"/>
</dbReference>
<gene>
    <name evidence="1" type="ORF">DXB31_10660</name>
</gene>
<dbReference type="RefSeq" id="WP_117605335.1">
    <property type="nucleotide sequence ID" value="NZ_CAXVJN010000037.1"/>
</dbReference>
<dbReference type="PROSITE" id="PS51257">
    <property type="entry name" value="PROKAR_LIPOPROTEIN"/>
    <property type="match status" value="1"/>
</dbReference>
<dbReference type="AlphaFoldDB" id="A0A3E5FNZ1"/>
<dbReference type="Gene3D" id="3.90.1720.10">
    <property type="entry name" value="endopeptidase domain like (from Nostoc punctiforme)"/>
    <property type="match status" value="1"/>
</dbReference>
<dbReference type="Pfam" id="PF05708">
    <property type="entry name" value="Peptidase_C92"/>
    <property type="match status" value="1"/>
</dbReference>
<dbReference type="InterPro" id="IPR024453">
    <property type="entry name" value="Peptidase_C92"/>
</dbReference>
<evidence type="ECO:0008006" key="3">
    <source>
        <dbReference type="Google" id="ProtNLM"/>
    </source>
</evidence>
<sequence>MRKILLGIVLVLLIGGCLYENKPDEQTVVVEDSTDNQEVIEYQELLDYTELFKVGDIINLENVNYLSSYAIPGRWKHSLFYLGSYQQFTSFFNENDKYYQEIVKHYQNKDEILVLDSNSTGVKIRTFDQMANLKKESYLKALSGYRFKENDEFIKKYLYHALDYLNTPYDYAMVTYDEKDLYCSELVYYALQAVNIEVTKTSKILDHEIITPTDIGIFLESLPNTEHSYLLSKQNNCIENNTK</sequence>
<evidence type="ECO:0000313" key="2">
    <source>
        <dbReference type="Proteomes" id="UP000261087"/>
    </source>
</evidence>
<protein>
    <recommendedName>
        <fullName evidence="3">Permuted papain-like amidase YaeF/Yiix C92 family enzyme</fullName>
    </recommendedName>
</protein>
<dbReference type="Proteomes" id="UP000261087">
    <property type="component" value="Unassembled WGS sequence"/>
</dbReference>
<organism evidence="1 2">
    <name type="scientific">Thomasclavelia spiroformis</name>
    <dbReference type="NCBI Taxonomy" id="29348"/>
    <lineage>
        <taxon>Bacteria</taxon>
        <taxon>Bacillati</taxon>
        <taxon>Bacillota</taxon>
        <taxon>Erysipelotrichia</taxon>
        <taxon>Erysipelotrichales</taxon>
        <taxon>Coprobacillaceae</taxon>
        <taxon>Thomasclavelia</taxon>
    </lineage>
</organism>